<dbReference type="PROSITE" id="PS50294">
    <property type="entry name" value="WD_REPEATS_REGION"/>
    <property type="match status" value="1"/>
</dbReference>
<feature type="region of interest" description="Disordered" evidence="4">
    <location>
        <begin position="798"/>
        <end position="841"/>
    </location>
</feature>
<evidence type="ECO:0000256" key="1">
    <source>
        <dbReference type="ARBA" id="ARBA00022574"/>
    </source>
</evidence>
<dbReference type="PROSITE" id="PS51783">
    <property type="entry name" value="PH_BEACH"/>
    <property type="match status" value="1"/>
</dbReference>
<dbReference type="InterPro" id="IPR036322">
    <property type="entry name" value="WD40_repeat_dom_sf"/>
</dbReference>
<evidence type="ECO:0000313" key="7">
    <source>
        <dbReference type="EMBL" id="GAQ81187.1"/>
    </source>
</evidence>
<dbReference type="Pfam" id="PF25400">
    <property type="entry name" value="PH_FAN"/>
    <property type="match status" value="1"/>
</dbReference>
<dbReference type="EMBL" id="DF237022">
    <property type="protein sequence ID" value="GAQ81187.1"/>
    <property type="molecule type" value="Genomic_DNA"/>
</dbReference>
<proteinExistence type="predicted"/>
<protein>
    <submittedName>
        <fullName evidence="7">Beach domain-containing protein</fullName>
    </submittedName>
</protein>
<feature type="compositionally biased region" description="Polar residues" evidence="4">
    <location>
        <begin position="733"/>
        <end position="745"/>
    </location>
</feature>
<keyword evidence="2" id="KW-0677">Repeat</keyword>
<evidence type="ECO:0000256" key="4">
    <source>
        <dbReference type="SAM" id="MobiDB-lite"/>
    </source>
</evidence>
<dbReference type="SMART" id="SM01026">
    <property type="entry name" value="Beach"/>
    <property type="match status" value="1"/>
</dbReference>
<dbReference type="InterPro" id="IPR019775">
    <property type="entry name" value="WD40_repeat_CS"/>
</dbReference>
<feature type="compositionally biased region" description="Basic and acidic residues" evidence="4">
    <location>
        <begin position="697"/>
        <end position="718"/>
    </location>
</feature>
<dbReference type="PROSITE" id="PS50197">
    <property type="entry name" value="BEACH"/>
    <property type="match status" value="1"/>
</dbReference>
<evidence type="ECO:0000259" key="5">
    <source>
        <dbReference type="PROSITE" id="PS50197"/>
    </source>
</evidence>
<dbReference type="FunFam" id="1.10.1540.10:FF:000001">
    <property type="entry name" value="neurobeachin isoform X1"/>
    <property type="match status" value="1"/>
</dbReference>
<dbReference type="OrthoDB" id="26681at2759"/>
<dbReference type="OMA" id="QVYKRRY"/>
<dbReference type="STRING" id="105231.A0A1Y1HXC1"/>
<dbReference type="Proteomes" id="UP000054558">
    <property type="component" value="Unassembled WGS sequence"/>
</dbReference>
<keyword evidence="8" id="KW-1185">Reference proteome</keyword>
<dbReference type="InterPro" id="IPR015943">
    <property type="entry name" value="WD40/YVTN_repeat-like_dom_sf"/>
</dbReference>
<name>A0A1Y1HXC1_KLENI</name>
<feature type="repeat" description="WD" evidence="3">
    <location>
        <begin position="1243"/>
        <end position="1281"/>
    </location>
</feature>
<evidence type="ECO:0000259" key="6">
    <source>
        <dbReference type="PROSITE" id="PS51783"/>
    </source>
</evidence>
<dbReference type="InterPro" id="IPR001680">
    <property type="entry name" value="WD40_rpt"/>
</dbReference>
<dbReference type="SMART" id="SM00320">
    <property type="entry name" value="WD40"/>
    <property type="match status" value="5"/>
</dbReference>
<dbReference type="Gene3D" id="1.10.1540.10">
    <property type="entry name" value="BEACH domain"/>
    <property type="match status" value="1"/>
</dbReference>
<feature type="domain" description="BEACH" evidence="5">
    <location>
        <begin position="344"/>
        <end position="630"/>
    </location>
</feature>
<keyword evidence="1 3" id="KW-0853">WD repeat</keyword>
<reference evidence="7 8" key="1">
    <citation type="journal article" date="2014" name="Nat. Commun.">
        <title>Klebsormidium flaccidum genome reveals primary factors for plant terrestrial adaptation.</title>
        <authorList>
            <person name="Hori K."/>
            <person name="Maruyama F."/>
            <person name="Fujisawa T."/>
            <person name="Togashi T."/>
            <person name="Yamamoto N."/>
            <person name="Seo M."/>
            <person name="Sato S."/>
            <person name="Yamada T."/>
            <person name="Mori H."/>
            <person name="Tajima N."/>
            <person name="Moriyama T."/>
            <person name="Ikeuchi M."/>
            <person name="Watanabe M."/>
            <person name="Wada H."/>
            <person name="Kobayashi K."/>
            <person name="Saito M."/>
            <person name="Masuda T."/>
            <person name="Sasaki-Sekimoto Y."/>
            <person name="Mashiguchi K."/>
            <person name="Awai K."/>
            <person name="Shimojima M."/>
            <person name="Masuda S."/>
            <person name="Iwai M."/>
            <person name="Nobusawa T."/>
            <person name="Narise T."/>
            <person name="Kondo S."/>
            <person name="Saito H."/>
            <person name="Sato R."/>
            <person name="Murakawa M."/>
            <person name="Ihara Y."/>
            <person name="Oshima-Yamada Y."/>
            <person name="Ohtaka K."/>
            <person name="Satoh M."/>
            <person name="Sonobe K."/>
            <person name="Ishii M."/>
            <person name="Ohtani R."/>
            <person name="Kanamori-Sato M."/>
            <person name="Honoki R."/>
            <person name="Miyazaki D."/>
            <person name="Mochizuki H."/>
            <person name="Umetsu J."/>
            <person name="Higashi K."/>
            <person name="Shibata D."/>
            <person name="Kamiya Y."/>
            <person name="Sato N."/>
            <person name="Nakamura Y."/>
            <person name="Tabata S."/>
            <person name="Ida S."/>
            <person name="Kurokawa K."/>
            <person name="Ohta H."/>
        </authorList>
    </citation>
    <scope>NUCLEOTIDE SEQUENCE [LARGE SCALE GENOMIC DNA]</scope>
    <source>
        <strain evidence="7 8">NIES-2285</strain>
    </source>
</reference>
<dbReference type="CDD" id="cd06071">
    <property type="entry name" value="Beach"/>
    <property type="match status" value="1"/>
</dbReference>
<dbReference type="PANTHER" id="PTHR13743:SF123">
    <property type="entry name" value="PROTEIN FAN"/>
    <property type="match status" value="1"/>
</dbReference>
<gene>
    <name evidence="7" type="ORF">KFL_000730240</name>
</gene>
<feature type="compositionally biased region" description="Gly residues" evidence="4">
    <location>
        <begin position="817"/>
        <end position="827"/>
    </location>
</feature>
<evidence type="ECO:0000313" key="8">
    <source>
        <dbReference type="Proteomes" id="UP000054558"/>
    </source>
</evidence>
<feature type="compositionally biased region" description="Polar residues" evidence="4">
    <location>
        <begin position="952"/>
        <end position="961"/>
    </location>
</feature>
<dbReference type="InterPro" id="IPR057496">
    <property type="entry name" value="FAN-like_PH"/>
</dbReference>
<dbReference type="PANTHER" id="PTHR13743">
    <property type="entry name" value="BEIGE/BEACH-RELATED"/>
    <property type="match status" value="1"/>
</dbReference>
<feature type="repeat" description="WD" evidence="3">
    <location>
        <begin position="1303"/>
        <end position="1337"/>
    </location>
</feature>
<sequence length="1483" mass="160999">MFSDPSQRSSKRFSLLLLEDGDDYVQDWVATAVCRNPKPLPNQSGQTLKPPAWAQPEGVLKGRLRLCSRSFFFEPDNVRIPILMFLLRKVDKIEQGGAVSNTLGQLKGELSEQPAKDSPNSRFRFGEVADDKGGDIMVQMQLLVKMKENGVDAPYMYEKGDSLWAFHLEYAPGSQFLGQAQRLLEISRWDYHKRDAALAAMAREREAAAKFDTSRLSDLSEHILLDLPAAQVTPLVREPGRLVITQSRLYFQPLYNLNNDSPVRSHPLSVLLAVARRRHSLRHVGVEVFFGYEKVEGFGGLGAAGGPDGPSAFFTLQSFEEREATVTLLLRQIAARSSPAVGSILELNPRWQTRVMRAWQTGLITNYDYLIYLNLAAGRSFNDLTQWPVMPWVLADYTSTNLDLLNPKTFRDLAKPIGALNPARLEMVRERCRQMPEGERFLYGTHYSTPGYVLYWLVRAAPAHMLRLQAGRFDAPDRLFLSVPDSWDSVLNNPADVKELIPDFFALPADFLVNRQELNLGVRQNGTPVGDVALPAWADSPEDFIRKHRAALESDFVSSHLHLWIDLIFGHKQRGEAALAADNLFHHLTYEGAVDLDKIQDPTQRAGLEAQINEFGQAPRQLFTVPHPPRETKTGTETRLTGGFGGRLVAESCSRAMSIELLARILEVVAGTEGEEERERNGVSGTGGLVSEGLEDMSEKRIRNGEANRDREERREGGDTGILGIKAELGRAGSQQEPSSKQPGSANGELREGHVERTEAGDVTAGNLHNADVSTSEALKRLESDGARLARLLEEAEDLEEEAGKGLGRGLEEGFGASSGGGYGEFSGTGEREGLGAGSEADLGSEAVLGAVSGLDSGAGLGQRSEAGLREGLETGSTREGMERTDASSKSGFASAFRNPFEASKNRLKQLVAPGKPPETEAPKRGSPGPRALTPLEASKQRLRELIASGRPQESGSSEQKQSTDSKEAQLLSGEDSWVEVTGEPGDVESVAEKTNLAAFPKAVEKSSVRARKVSAVPTRPARLEGELERSQMSAVSETDPPSHAPMEALEEHAENGFEAGLDGPKWVPGHNRNASLSSVASDHRFSDGSDAASVGPSRADSVSETDLFLRTASLRIRTARSSDEELLSESAPRNAEKGVLLRQRLQTPQTLKIHRGPATALVLSDENASDSMTMYSVGRDGFVKVYSIAEEFQVRATRLGTLPLSSVALAESTDAHPTVLAGSFDNCVYAYSVDYGRVLGKLRAHDDTVSCLKLVGRNESRLMTSSWDGSLKVWAMDAGKGGWAGTLGGVISSSSLLPEAEMVEHDAAIWSLEVDRKGDVAFSGAEDGSVIAWDLRKPGPALWHDTGSTHPICSLKLAFDDVHLLIAATDGSLRLVDLRKRGEAAAETRVGEKIRCCEMVGGLVLAGSENGAVHFWPSGLSDASVISDHGGNSELTPLSDHSDAITCLHVADSRNGQEGFLTSASEDGTIQLYKIVARDQQV</sequence>
<dbReference type="InterPro" id="IPR023362">
    <property type="entry name" value="PH-BEACH_dom"/>
</dbReference>
<dbReference type="InterPro" id="IPR050865">
    <property type="entry name" value="BEACH_Domain"/>
</dbReference>
<organism evidence="7 8">
    <name type="scientific">Klebsormidium nitens</name>
    <name type="common">Green alga</name>
    <name type="synonym">Ulothrix nitens</name>
    <dbReference type="NCBI Taxonomy" id="105231"/>
    <lineage>
        <taxon>Eukaryota</taxon>
        <taxon>Viridiplantae</taxon>
        <taxon>Streptophyta</taxon>
        <taxon>Klebsormidiophyceae</taxon>
        <taxon>Klebsormidiales</taxon>
        <taxon>Klebsormidiaceae</taxon>
        <taxon>Klebsormidium</taxon>
    </lineage>
</organism>
<dbReference type="InterPro" id="IPR000409">
    <property type="entry name" value="BEACH_dom"/>
</dbReference>
<dbReference type="SUPFAM" id="SSF50729">
    <property type="entry name" value="PH domain-like"/>
    <property type="match status" value="1"/>
</dbReference>
<feature type="domain" description="BEACH-type PH" evidence="6">
    <location>
        <begin position="218"/>
        <end position="330"/>
    </location>
</feature>
<dbReference type="SUPFAM" id="SSF50978">
    <property type="entry name" value="WD40 repeat-like"/>
    <property type="match status" value="1"/>
</dbReference>
<feature type="region of interest" description="Disordered" evidence="4">
    <location>
        <begin position="853"/>
        <end position="1045"/>
    </location>
</feature>
<dbReference type="SUPFAM" id="SSF81837">
    <property type="entry name" value="BEACH domain"/>
    <property type="match status" value="1"/>
</dbReference>
<feature type="region of interest" description="Disordered" evidence="4">
    <location>
        <begin position="671"/>
        <end position="753"/>
    </location>
</feature>
<dbReference type="PROSITE" id="PS50082">
    <property type="entry name" value="WD_REPEATS_2"/>
    <property type="match status" value="2"/>
</dbReference>
<accession>A0A1Y1HXC1</accession>
<evidence type="ECO:0000256" key="2">
    <source>
        <dbReference type="ARBA" id="ARBA00022737"/>
    </source>
</evidence>
<dbReference type="Pfam" id="PF02138">
    <property type="entry name" value="Beach"/>
    <property type="match status" value="1"/>
</dbReference>
<dbReference type="Pfam" id="PF00400">
    <property type="entry name" value="WD40"/>
    <property type="match status" value="3"/>
</dbReference>
<evidence type="ECO:0000256" key="3">
    <source>
        <dbReference type="PROSITE-ProRule" id="PRU00221"/>
    </source>
</evidence>
<dbReference type="PROSITE" id="PS00678">
    <property type="entry name" value="WD_REPEATS_1"/>
    <property type="match status" value="1"/>
</dbReference>
<dbReference type="InterPro" id="IPR036372">
    <property type="entry name" value="BEACH_dom_sf"/>
</dbReference>
<feature type="region of interest" description="Disordered" evidence="4">
    <location>
        <begin position="1059"/>
        <end position="1102"/>
    </location>
</feature>
<dbReference type="Gene3D" id="2.130.10.10">
    <property type="entry name" value="YVTN repeat-like/Quinoprotein amine dehydrogenase"/>
    <property type="match status" value="2"/>
</dbReference>